<dbReference type="InterPro" id="IPR006674">
    <property type="entry name" value="HD_domain"/>
</dbReference>
<evidence type="ECO:0000256" key="6">
    <source>
        <dbReference type="ARBA" id="ARBA00022801"/>
    </source>
</evidence>
<evidence type="ECO:0000256" key="1">
    <source>
        <dbReference type="ARBA" id="ARBA00006847"/>
    </source>
</evidence>
<keyword evidence="7" id="KW-0347">Helicase</keyword>
<dbReference type="GO" id="GO:0005524">
    <property type="term" value="F:ATP binding"/>
    <property type="evidence" value="ECO:0007669"/>
    <property type="project" value="UniProtKB-KW"/>
</dbReference>
<evidence type="ECO:0000256" key="2">
    <source>
        <dbReference type="ARBA" id="ARBA00009046"/>
    </source>
</evidence>
<evidence type="ECO:0000259" key="11">
    <source>
        <dbReference type="PROSITE" id="PS51643"/>
    </source>
</evidence>
<dbReference type="Pfam" id="PF01966">
    <property type="entry name" value="HD"/>
    <property type="match status" value="1"/>
</dbReference>
<dbReference type="GO" id="GO:0004518">
    <property type="term" value="F:nuclease activity"/>
    <property type="evidence" value="ECO:0007669"/>
    <property type="project" value="UniProtKB-KW"/>
</dbReference>
<dbReference type="Gene3D" id="1.10.3210.30">
    <property type="match status" value="1"/>
</dbReference>
<sequence length="728" mass="82064">MAYYAHTTNNPDKSDWQPLRDHLIHVADLASTFAEDFSAGEFAYAGGLLHDLGKYSPEFQRRLEGTPIGVDHSTAGAREARSRYHPAHSRILEYIITGHHGGLLNYGNSESGLEERLLKSYLPDYSAYRDEVSVPDLNGARVAAQPLQNTIGFTFSFYTRMLYSCLVDADSLDTEAFTSPEKSGLRGRYDPFELLSKKFEDHMNTVQARAEESAINRYRRSILEQCRKKATFPPGMFTLTVPTGGGKTLSSMAFALDHLKQNDLKRIFYVIPYTSIIEQNARVFRNIFGGQNVLEHHSNFDPAKVLPEEDASTEETLRLSSENWDMPIVVTTNVQFFESLFSSKRSRCRKLHNLAKSVIILDEAQMLPTEYLRPCLAALSELVGNYGSTVVICTATQPKLGELLDERLNPVEITDSPEELYEAFRRVQVRNLGDLDDVALSDRLRAHRQVLCIVNTRNHAKKLYDALKDSGACYHLSARMCPAHRSAVLDEIKKQLKAGVECRVISTQLIEAGVDIDFPVVYRAMSGVDSIAQASGRCNREGNLEFGEVYLFRSTEPHGRATSWQRRVAEIGEMTLETTDDPLSLPAVADYFRKLYFYEGDDGLDRKKILLSLEDEGNLRFPFEDVDAAFRIIEAGTKEVIVPYDKNAESVIQELKGTSCPWKVARKLQPYTVSVYAQEFRALEEAGALESIGGQYYVLKDKERYSEKTGLENSYQKIYTYDGSLSIT</sequence>
<feature type="domain" description="HD Cas3-type" evidence="11">
    <location>
        <begin position="12"/>
        <end position="172"/>
    </location>
</feature>
<dbReference type="PANTHER" id="PTHR24031">
    <property type="entry name" value="RNA HELICASE"/>
    <property type="match status" value="1"/>
</dbReference>
<dbReference type="InterPro" id="IPR006675">
    <property type="entry name" value="HDIG_dom"/>
</dbReference>
<evidence type="ECO:0000313" key="13">
    <source>
        <dbReference type="Proteomes" id="UP001042704"/>
    </source>
</evidence>
<dbReference type="InterPro" id="IPR054712">
    <property type="entry name" value="Cas3-like_dom"/>
</dbReference>
<dbReference type="NCBIfam" id="TIGR01587">
    <property type="entry name" value="cas3_core"/>
    <property type="match status" value="1"/>
</dbReference>
<dbReference type="SUPFAM" id="SSF52540">
    <property type="entry name" value="P-loop containing nucleoside triphosphate hydrolases"/>
    <property type="match status" value="1"/>
</dbReference>
<keyword evidence="5" id="KW-0547">Nucleotide-binding</keyword>
<dbReference type="InterPro" id="IPR006474">
    <property type="entry name" value="Helicase_Cas3_CRISPR-ass_core"/>
</dbReference>
<dbReference type="AlphaFoldDB" id="A0A8A3S7F9"/>
<dbReference type="Pfam" id="PF00270">
    <property type="entry name" value="DEAD"/>
    <property type="match status" value="1"/>
</dbReference>
<dbReference type="SUPFAM" id="SSF109604">
    <property type="entry name" value="HD-domain/PDEase-like"/>
    <property type="match status" value="1"/>
</dbReference>
<dbReference type="GO" id="GO:0046872">
    <property type="term" value="F:metal ion binding"/>
    <property type="evidence" value="ECO:0007669"/>
    <property type="project" value="UniProtKB-KW"/>
</dbReference>
<evidence type="ECO:0000256" key="9">
    <source>
        <dbReference type="ARBA" id="ARBA00023118"/>
    </source>
</evidence>
<dbReference type="GO" id="GO:0004386">
    <property type="term" value="F:helicase activity"/>
    <property type="evidence" value="ECO:0007669"/>
    <property type="project" value="UniProtKB-KW"/>
</dbReference>
<dbReference type="PROSITE" id="PS51643">
    <property type="entry name" value="HD_CAS3"/>
    <property type="match status" value="1"/>
</dbReference>
<dbReference type="InterPro" id="IPR006483">
    <property type="entry name" value="CRISPR-assoc_Cas3_HD"/>
</dbReference>
<keyword evidence="6" id="KW-0378">Hydrolase</keyword>
<reference evidence="12" key="1">
    <citation type="journal article" date="2001" name="Int. J. Syst. Evol. Microbiol.">
        <title>Methanofollis aquaemaris sp. nov., a methanogen isolated from an aquaculture fish pond.</title>
        <authorList>
            <person name="Lai M.C."/>
            <person name="Chen S.C."/>
        </authorList>
    </citation>
    <scope>NUCLEOTIDE SEQUENCE</scope>
    <source>
        <strain evidence="12">N2F9704</strain>
    </source>
</reference>
<name>A0A8A3S7F9_9EURY</name>
<dbReference type="InterPro" id="IPR014001">
    <property type="entry name" value="Helicase_ATP-bd"/>
</dbReference>
<dbReference type="InterPro" id="IPR038257">
    <property type="entry name" value="CRISPR-assoc_Cas3_HD_sf"/>
</dbReference>
<comment type="similarity">
    <text evidence="2">In the central section; belongs to the CRISPR-associated helicase Cas3 family.</text>
</comment>
<keyword evidence="8" id="KW-0067">ATP-binding</keyword>
<dbReference type="InterPro" id="IPR011545">
    <property type="entry name" value="DEAD/DEAH_box_helicase_dom"/>
</dbReference>
<evidence type="ECO:0000313" key="12">
    <source>
        <dbReference type="EMBL" id="QSZ68075.1"/>
    </source>
</evidence>
<keyword evidence="13" id="KW-1185">Reference proteome</keyword>
<proteinExistence type="inferred from homology"/>
<keyword evidence="3" id="KW-0540">Nuclease</keyword>
<dbReference type="GO" id="GO:0016787">
    <property type="term" value="F:hydrolase activity"/>
    <property type="evidence" value="ECO:0007669"/>
    <property type="project" value="UniProtKB-KW"/>
</dbReference>
<dbReference type="GO" id="GO:0140097">
    <property type="term" value="F:catalytic activity, acting on DNA"/>
    <property type="evidence" value="ECO:0007669"/>
    <property type="project" value="UniProtKB-ARBA"/>
</dbReference>
<dbReference type="GeneID" id="76425001"/>
<reference evidence="12" key="2">
    <citation type="submission" date="2019-02" db="EMBL/GenBank/DDBJ databases">
        <authorList>
            <person name="Chen S.-C."/>
            <person name="Chien H.-H."/>
            <person name="Lai M.-C."/>
        </authorList>
    </citation>
    <scope>NUCLEOTIDE SEQUENCE</scope>
    <source>
        <strain evidence="12">N2F9704</strain>
    </source>
</reference>
<keyword evidence="4" id="KW-0479">Metal-binding</keyword>
<protein>
    <submittedName>
        <fullName evidence="12">CRISPR-associated helicase Cas3</fullName>
    </submittedName>
</protein>
<organism evidence="12 13">
    <name type="scientific">Methanofollis aquaemaris</name>
    <dbReference type="NCBI Taxonomy" id="126734"/>
    <lineage>
        <taxon>Archaea</taxon>
        <taxon>Methanobacteriati</taxon>
        <taxon>Methanobacteriota</taxon>
        <taxon>Stenosarchaea group</taxon>
        <taxon>Methanomicrobia</taxon>
        <taxon>Methanomicrobiales</taxon>
        <taxon>Methanomicrobiaceae</taxon>
        <taxon>Methanofollis</taxon>
    </lineage>
</organism>
<dbReference type="RefSeq" id="WP_265581008.1">
    <property type="nucleotide sequence ID" value="NZ_CP036172.1"/>
</dbReference>
<dbReference type="Pfam" id="PF22590">
    <property type="entry name" value="Cas3-like_C_2"/>
    <property type="match status" value="1"/>
</dbReference>
<dbReference type="KEGG" id="maqe:RJ40_11495"/>
<dbReference type="NCBIfam" id="TIGR01596">
    <property type="entry name" value="cas3_HD"/>
    <property type="match status" value="1"/>
</dbReference>
<evidence type="ECO:0000256" key="8">
    <source>
        <dbReference type="ARBA" id="ARBA00022840"/>
    </source>
</evidence>
<evidence type="ECO:0000256" key="3">
    <source>
        <dbReference type="ARBA" id="ARBA00022722"/>
    </source>
</evidence>
<accession>A0A8A3S7F9</accession>
<gene>
    <name evidence="12" type="primary">cas3</name>
    <name evidence="12" type="ORF">RJ40_11495</name>
</gene>
<dbReference type="InterPro" id="IPR027417">
    <property type="entry name" value="P-loop_NTPase"/>
</dbReference>
<feature type="domain" description="Helicase ATP-binding" evidence="10">
    <location>
        <begin position="228"/>
        <end position="415"/>
    </location>
</feature>
<dbReference type="CDD" id="cd09641">
    <property type="entry name" value="Cas3''_I"/>
    <property type="match status" value="1"/>
</dbReference>
<evidence type="ECO:0000256" key="5">
    <source>
        <dbReference type="ARBA" id="ARBA00022741"/>
    </source>
</evidence>
<dbReference type="Proteomes" id="UP001042704">
    <property type="component" value="Chromosome"/>
</dbReference>
<evidence type="ECO:0000256" key="4">
    <source>
        <dbReference type="ARBA" id="ARBA00022723"/>
    </source>
</evidence>
<evidence type="ECO:0000259" key="10">
    <source>
        <dbReference type="PROSITE" id="PS51192"/>
    </source>
</evidence>
<comment type="similarity">
    <text evidence="1">In the N-terminal section; belongs to the CRISPR-associated nuclease Cas3-HD family.</text>
</comment>
<evidence type="ECO:0000256" key="7">
    <source>
        <dbReference type="ARBA" id="ARBA00022806"/>
    </source>
</evidence>
<dbReference type="EMBL" id="CP036172">
    <property type="protein sequence ID" value="QSZ68075.1"/>
    <property type="molecule type" value="Genomic_DNA"/>
</dbReference>
<dbReference type="SMART" id="SM00487">
    <property type="entry name" value="DEXDc"/>
    <property type="match status" value="1"/>
</dbReference>
<dbReference type="CDD" id="cd17930">
    <property type="entry name" value="DEXHc_cas3"/>
    <property type="match status" value="1"/>
</dbReference>
<dbReference type="PROSITE" id="PS51192">
    <property type="entry name" value="HELICASE_ATP_BIND_1"/>
    <property type="match status" value="1"/>
</dbReference>
<dbReference type="GO" id="GO:0051607">
    <property type="term" value="P:defense response to virus"/>
    <property type="evidence" value="ECO:0007669"/>
    <property type="project" value="UniProtKB-KW"/>
</dbReference>
<dbReference type="NCBIfam" id="TIGR00277">
    <property type="entry name" value="HDIG"/>
    <property type="match status" value="1"/>
</dbReference>
<dbReference type="GO" id="GO:0003676">
    <property type="term" value="F:nucleic acid binding"/>
    <property type="evidence" value="ECO:0007669"/>
    <property type="project" value="InterPro"/>
</dbReference>
<keyword evidence="9" id="KW-0051">Antiviral defense</keyword>
<dbReference type="Gene3D" id="3.40.50.300">
    <property type="entry name" value="P-loop containing nucleotide triphosphate hydrolases"/>
    <property type="match status" value="2"/>
</dbReference>